<dbReference type="EMBL" id="AKHW03000416">
    <property type="protein sequence ID" value="KYO47506.1"/>
    <property type="molecule type" value="Genomic_DNA"/>
</dbReference>
<dbReference type="AlphaFoldDB" id="A0A151PEG4"/>
<gene>
    <name evidence="1" type="ORF">Y1Q_0019635</name>
</gene>
<name>A0A151PEG4_ALLMI</name>
<keyword evidence="2" id="KW-1185">Reference proteome</keyword>
<accession>A0A151PEG4</accession>
<evidence type="ECO:0000313" key="1">
    <source>
        <dbReference type="EMBL" id="KYO47506.1"/>
    </source>
</evidence>
<protein>
    <submittedName>
        <fullName evidence="1">Uncharacterized protein</fullName>
    </submittedName>
</protein>
<dbReference type="Proteomes" id="UP000050525">
    <property type="component" value="Unassembled WGS sequence"/>
</dbReference>
<comment type="caution">
    <text evidence="1">The sequence shown here is derived from an EMBL/GenBank/DDBJ whole genome shotgun (WGS) entry which is preliminary data.</text>
</comment>
<sequence length="72" mass="8193">MKVNAGNRSLGILKPYPDLSWECLNKTRLHPKALGQSKINPRNGTKEDSRLNRIDITKLINLHEAGQWTLQT</sequence>
<proteinExistence type="predicted"/>
<reference evidence="1 2" key="1">
    <citation type="journal article" date="2012" name="Genome Biol.">
        <title>Sequencing three crocodilian genomes to illuminate the evolution of archosaurs and amniotes.</title>
        <authorList>
            <person name="St John J.A."/>
            <person name="Braun E.L."/>
            <person name="Isberg S.R."/>
            <person name="Miles L.G."/>
            <person name="Chong A.Y."/>
            <person name="Gongora J."/>
            <person name="Dalzell P."/>
            <person name="Moran C."/>
            <person name="Bed'hom B."/>
            <person name="Abzhanov A."/>
            <person name="Burgess S.C."/>
            <person name="Cooksey A.M."/>
            <person name="Castoe T.A."/>
            <person name="Crawford N.G."/>
            <person name="Densmore L.D."/>
            <person name="Drew J.C."/>
            <person name="Edwards S.V."/>
            <person name="Faircloth B.C."/>
            <person name="Fujita M.K."/>
            <person name="Greenwold M.J."/>
            <person name="Hoffmann F.G."/>
            <person name="Howard J.M."/>
            <person name="Iguchi T."/>
            <person name="Janes D.E."/>
            <person name="Khan S.Y."/>
            <person name="Kohno S."/>
            <person name="de Koning A.J."/>
            <person name="Lance S.L."/>
            <person name="McCarthy F.M."/>
            <person name="McCormack J.E."/>
            <person name="Merchant M.E."/>
            <person name="Peterson D.G."/>
            <person name="Pollock D.D."/>
            <person name="Pourmand N."/>
            <person name="Raney B.J."/>
            <person name="Roessler K.A."/>
            <person name="Sanford J.R."/>
            <person name="Sawyer R.H."/>
            <person name="Schmidt C.J."/>
            <person name="Triplett E.W."/>
            <person name="Tuberville T.D."/>
            <person name="Venegas-Anaya M."/>
            <person name="Howard J.T."/>
            <person name="Jarvis E.D."/>
            <person name="Guillette L.J.Jr."/>
            <person name="Glenn T.C."/>
            <person name="Green R.E."/>
            <person name="Ray D.A."/>
        </authorList>
    </citation>
    <scope>NUCLEOTIDE SEQUENCE [LARGE SCALE GENOMIC DNA]</scope>
    <source>
        <strain evidence="1">KSC_2009_1</strain>
    </source>
</reference>
<evidence type="ECO:0000313" key="2">
    <source>
        <dbReference type="Proteomes" id="UP000050525"/>
    </source>
</evidence>
<organism evidence="1 2">
    <name type="scientific">Alligator mississippiensis</name>
    <name type="common">American alligator</name>
    <dbReference type="NCBI Taxonomy" id="8496"/>
    <lineage>
        <taxon>Eukaryota</taxon>
        <taxon>Metazoa</taxon>
        <taxon>Chordata</taxon>
        <taxon>Craniata</taxon>
        <taxon>Vertebrata</taxon>
        <taxon>Euteleostomi</taxon>
        <taxon>Archelosauria</taxon>
        <taxon>Archosauria</taxon>
        <taxon>Crocodylia</taxon>
        <taxon>Alligatoridae</taxon>
        <taxon>Alligatorinae</taxon>
        <taxon>Alligator</taxon>
    </lineage>
</organism>